<evidence type="ECO:0000256" key="1">
    <source>
        <dbReference type="ARBA" id="ARBA00023002"/>
    </source>
</evidence>
<dbReference type="InterPro" id="IPR025337">
    <property type="entry name" value="Questin_oxidase-like"/>
</dbReference>
<dbReference type="Proteomes" id="UP000646827">
    <property type="component" value="Unassembled WGS sequence"/>
</dbReference>
<reference evidence="2 3" key="1">
    <citation type="submission" date="2020-12" db="EMBL/GenBank/DDBJ databases">
        <title>Metabolic potential, ecology and presence of endohyphal bacteria is reflected in genomic diversity of Mucoromycotina.</title>
        <authorList>
            <person name="Muszewska A."/>
            <person name="Okrasinska A."/>
            <person name="Steczkiewicz K."/>
            <person name="Drgas O."/>
            <person name="Orlowska M."/>
            <person name="Perlinska-Lenart U."/>
            <person name="Aleksandrzak-Piekarczyk T."/>
            <person name="Szatraj K."/>
            <person name="Zielenkiewicz U."/>
            <person name="Pilsyk S."/>
            <person name="Malc E."/>
            <person name="Mieczkowski P."/>
            <person name="Kruszewska J.S."/>
            <person name="Biernat P."/>
            <person name="Pawlowska J."/>
        </authorList>
    </citation>
    <scope>NUCLEOTIDE SEQUENCE [LARGE SCALE GENOMIC DNA]</scope>
    <source>
        <strain evidence="2 3">CBS 142.35</strain>
    </source>
</reference>
<sequence>MTVLPSEINSTTAHYTIRIPGSAPVDLSKHILIDKNHQEFDIFSNASGFHNHFVHHYLSAFAFGADMKLLQDIFDAWSSFQRPIPSPTTTLTRDTYRKEICNRDAYTSYLNLFKDEIEKYGMIETVCYWIFKDEMLAQLFGGAYHPLIHLGYAIEFNLSKVAAEALAMMACTTGYARPVLKHVTDKNEDGEELKEITNGNKTVMDIIQAIYSDTDFDDVVKYKDELKSISVTNSPKAIEKLRDYASQWHYKDAESSLEELFIYFILVLVTSGIREQGIKLDFFLAHAVTSIYSIYIIFPYLTPIQAELLLRTHFAQTLMFYVARGRPSLQLDLLENYKSPQAVDNNKTPWLDVIQLALNAQEAHCIKVIRAIATAQTVYGNPSSFGNDILLKAAQVTVDITGKSRMASVAWNYDGIGFKEAWE</sequence>
<evidence type="ECO:0000313" key="2">
    <source>
        <dbReference type="EMBL" id="KAG2216498.1"/>
    </source>
</evidence>
<evidence type="ECO:0000313" key="3">
    <source>
        <dbReference type="Proteomes" id="UP000646827"/>
    </source>
</evidence>
<protein>
    <recommendedName>
        <fullName evidence="4">Oxidoreductase AflY</fullName>
    </recommendedName>
</protein>
<keyword evidence="1" id="KW-0560">Oxidoreductase</keyword>
<dbReference type="EMBL" id="JAEPRB010000396">
    <property type="protein sequence ID" value="KAG2216498.1"/>
    <property type="molecule type" value="Genomic_DNA"/>
</dbReference>
<dbReference type="PANTHER" id="PTHR35870:SF1">
    <property type="entry name" value="PROTEIN, PUTATIVE (AFU_ORTHOLOGUE AFUA_5G03330)-RELATED"/>
    <property type="match status" value="1"/>
</dbReference>
<dbReference type="PANTHER" id="PTHR35870">
    <property type="entry name" value="PROTEIN, PUTATIVE (AFU_ORTHOLOGUE AFUA_5G03330)-RELATED"/>
    <property type="match status" value="1"/>
</dbReference>
<dbReference type="OrthoDB" id="10004862at2759"/>
<proteinExistence type="predicted"/>
<organism evidence="2 3">
    <name type="scientific">Circinella minor</name>
    <dbReference type="NCBI Taxonomy" id="1195481"/>
    <lineage>
        <taxon>Eukaryota</taxon>
        <taxon>Fungi</taxon>
        <taxon>Fungi incertae sedis</taxon>
        <taxon>Mucoromycota</taxon>
        <taxon>Mucoromycotina</taxon>
        <taxon>Mucoromycetes</taxon>
        <taxon>Mucorales</taxon>
        <taxon>Lichtheimiaceae</taxon>
        <taxon>Circinella</taxon>
    </lineage>
</organism>
<dbReference type="Pfam" id="PF14027">
    <property type="entry name" value="Questin_oxidase"/>
    <property type="match status" value="1"/>
</dbReference>
<dbReference type="AlphaFoldDB" id="A0A8H7RTS5"/>
<accession>A0A8H7RTS5</accession>
<comment type="caution">
    <text evidence="2">The sequence shown here is derived from an EMBL/GenBank/DDBJ whole genome shotgun (WGS) entry which is preliminary data.</text>
</comment>
<dbReference type="GO" id="GO:0016491">
    <property type="term" value="F:oxidoreductase activity"/>
    <property type="evidence" value="ECO:0007669"/>
    <property type="project" value="UniProtKB-KW"/>
</dbReference>
<evidence type="ECO:0008006" key="4">
    <source>
        <dbReference type="Google" id="ProtNLM"/>
    </source>
</evidence>
<keyword evidence="3" id="KW-1185">Reference proteome</keyword>
<name>A0A8H7RTS5_9FUNG</name>
<gene>
    <name evidence="2" type="ORF">INT45_006843</name>
</gene>